<dbReference type="InterPro" id="IPR024173">
    <property type="entry name" value="Pesterase_MJ0037-like"/>
</dbReference>
<dbReference type="PANTHER" id="PTHR39323">
    <property type="entry name" value="BLR1149 PROTEIN"/>
    <property type="match status" value="1"/>
</dbReference>
<dbReference type="InterPro" id="IPR004376">
    <property type="entry name" value="Pesterase_MJ0037"/>
</dbReference>
<dbReference type="EMBL" id="LMVM01000003">
    <property type="protein sequence ID" value="PAV05599.1"/>
    <property type="molecule type" value="Genomic_DNA"/>
</dbReference>
<dbReference type="InterPro" id="IPR029052">
    <property type="entry name" value="Metallo-depent_PP-like"/>
</dbReference>
<keyword evidence="3" id="KW-1185">Reference proteome</keyword>
<dbReference type="RefSeq" id="WP_095651978.1">
    <property type="nucleotide sequence ID" value="NZ_LMVM01000003.1"/>
</dbReference>
<dbReference type="PANTHER" id="PTHR39323:SF1">
    <property type="entry name" value="BLR1149 PROTEIN"/>
    <property type="match status" value="1"/>
</dbReference>
<dbReference type="OrthoDB" id="18264at2157"/>
<dbReference type="InterPro" id="IPR004843">
    <property type="entry name" value="Calcineurin-like_PHP"/>
</dbReference>
<evidence type="ECO:0000259" key="1">
    <source>
        <dbReference type="Pfam" id="PF00149"/>
    </source>
</evidence>
<dbReference type="AlphaFoldDB" id="A0A2A2H850"/>
<protein>
    <submittedName>
        <fullName evidence="2">Phosphoesterase</fullName>
    </submittedName>
</protein>
<dbReference type="PIRSF" id="PIRSF000887">
    <property type="entry name" value="Pesterase_MJ0037"/>
    <property type="match status" value="1"/>
</dbReference>
<evidence type="ECO:0000313" key="2">
    <source>
        <dbReference type="EMBL" id="PAV05599.1"/>
    </source>
</evidence>
<dbReference type="Pfam" id="PF00149">
    <property type="entry name" value="Metallophos"/>
    <property type="match status" value="1"/>
</dbReference>
<organism evidence="2 3">
    <name type="scientific">Methanobacterium bryantii</name>
    <dbReference type="NCBI Taxonomy" id="2161"/>
    <lineage>
        <taxon>Archaea</taxon>
        <taxon>Methanobacteriati</taxon>
        <taxon>Methanobacteriota</taxon>
        <taxon>Methanomada group</taxon>
        <taxon>Methanobacteria</taxon>
        <taxon>Methanobacteriales</taxon>
        <taxon>Methanobacteriaceae</taxon>
        <taxon>Methanobacterium</taxon>
    </lineage>
</organism>
<sequence>MKTNEIYGAEIVDSALLIKDCLIISDIHLGYEYALNREGFMIPRFQYKKIIARLKEIIGTSNASKIIVNGDLKHEFGKINKQEWDEVMDFIKFLKEHFDEIILIKGNHDNFTGFIAEKCDLEVYENYSVENYIIMHGDKIPPDFEEMKENTVIIGHEHPSIGLRSGERVEKVKCFLNGKVNDKNFIVMPSFNFITEGSDCLQQKTISPFLKDVSLGDFEVFAVENFEVMNFGKIKNLLNIKI</sequence>
<dbReference type="Gene3D" id="3.60.21.10">
    <property type="match status" value="1"/>
</dbReference>
<dbReference type="CDD" id="cd07391">
    <property type="entry name" value="MPP_PF1019"/>
    <property type="match status" value="1"/>
</dbReference>
<proteinExistence type="predicted"/>
<dbReference type="SUPFAM" id="SSF56300">
    <property type="entry name" value="Metallo-dependent phosphatases"/>
    <property type="match status" value="1"/>
</dbReference>
<comment type="caution">
    <text evidence="2">The sequence shown here is derived from an EMBL/GenBank/DDBJ whole genome shotgun (WGS) entry which is preliminary data.</text>
</comment>
<dbReference type="NCBIfam" id="TIGR00024">
    <property type="entry name" value="SbcD_rel_arch"/>
    <property type="match status" value="1"/>
</dbReference>
<feature type="domain" description="Calcineurin-like phosphoesterase" evidence="1">
    <location>
        <begin position="22"/>
        <end position="158"/>
    </location>
</feature>
<accession>A0A2A2H850</accession>
<reference evidence="2 3" key="1">
    <citation type="journal article" date="2017" name="BMC Genomics">
        <title>Genomic analysis of methanogenic archaea reveals a shift towards energy conservation.</title>
        <authorList>
            <person name="Gilmore S.P."/>
            <person name="Henske J.K."/>
            <person name="Sexton J.A."/>
            <person name="Solomon K.V."/>
            <person name="Seppala S."/>
            <person name="Yoo J.I."/>
            <person name="Huyett L.M."/>
            <person name="Pressman A."/>
            <person name="Cogan J.Z."/>
            <person name="Kivenson V."/>
            <person name="Peng X."/>
            <person name="Tan Y."/>
            <person name="Valentine D.L."/>
            <person name="O'Malley M.A."/>
        </authorList>
    </citation>
    <scope>NUCLEOTIDE SEQUENCE [LARGE SCALE GENOMIC DNA]</scope>
    <source>
        <strain evidence="2 3">M.o.H.</strain>
    </source>
</reference>
<dbReference type="GO" id="GO:0016787">
    <property type="term" value="F:hydrolase activity"/>
    <property type="evidence" value="ECO:0007669"/>
    <property type="project" value="InterPro"/>
</dbReference>
<gene>
    <name evidence="2" type="ORF">ASJ80_08810</name>
</gene>
<name>A0A2A2H850_METBR</name>
<evidence type="ECO:0000313" key="3">
    <source>
        <dbReference type="Proteomes" id="UP000217784"/>
    </source>
</evidence>
<dbReference type="Proteomes" id="UP000217784">
    <property type="component" value="Unassembled WGS sequence"/>
</dbReference>